<organism evidence="1 2">
    <name type="scientific">Candidatus Roizmanbacteria bacterium CG01_land_8_20_14_3_00_33_9</name>
    <dbReference type="NCBI Taxonomy" id="1974843"/>
    <lineage>
        <taxon>Bacteria</taxon>
        <taxon>Candidatus Roizmaniibacteriota</taxon>
    </lineage>
</organism>
<dbReference type="Proteomes" id="UP000230116">
    <property type="component" value="Unassembled WGS sequence"/>
</dbReference>
<name>A0A2M7E5I6_9BACT</name>
<proteinExistence type="predicted"/>
<accession>A0A2M7E5I6</accession>
<comment type="caution">
    <text evidence="1">The sequence shown here is derived from an EMBL/GenBank/DDBJ whole genome shotgun (WGS) entry which is preliminary data.</text>
</comment>
<evidence type="ECO:0008006" key="3">
    <source>
        <dbReference type="Google" id="ProtNLM"/>
    </source>
</evidence>
<dbReference type="AlphaFoldDB" id="A0A2M7E5I6"/>
<evidence type="ECO:0000313" key="1">
    <source>
        <dbReference type="EMBL" id="PIV62968.1"/>
    </source>
</evidence>
<gene>
    <name evidence="1" type="ORF">COS12_00410</name>
</gene>
<evidence type="ECO:0000313" key="2">
    <source>
        <dbReference type="Proteomes" id="UP000230116"/>
    </source>
</evidence>
<protein>
    <recommendedName>
        <fullName evidence="3">Transcription regulator TrmB C-terminal domain-containing protein</fullName>
    </recommendedName>
</protein>
<sequence>MDVQILFGAEEIKQIYEKTLTTKKLDIICLTSRYSEVIGDYFDKKYTPQLFGSKIVTREILPDNTENRSDAKNKNGVKNQVRFIKIIKPSESDLLLFDDKVVLISYNQKAPFALVISDQALVTNLENQFEGLWKGIR</sequence>
<reference evidence="2" key="1">
    <citation type="submission" date="2017-09" db="EMBL/GenBank/DDBJ databases">
        <title>Depth-based differentiation of microbial function through sediment-hosted aquifers and enrichment of novel symbionts in the deep terrestrial subsurface.</title>
        <authorList>
            <person name="Probst A.J."/>
            <person name="Ladd B."/>
            <person name="Jarett J.K."/>
            <person name="Geller-Mcgrath D.E."/>
            <person name="Sieber C.M.K."/>
            <person name="Emerson J.B."/>
            <person name="Anantharaman K."/>
            <person name="Thomas B.C."/>
            <person name="Malmstrom R."/>
            <person name="Stieglmeier M."/>
            <person name="Klingl A."/>
            <person name="Woyke T."/>
            <person name="Ryan C.M."/>
            <person name="Banfield J.F."/>
        </authorList>
    </citation>
    <scope>NUCLEOTIDE SEQUENCE [LARGE SCALE GENOMIC DNA]</scope>
</reference>
<dbReference type="EMBL" id="PETM01000004">
    <property type="protein sequence ID" value="PIV62968.1"/>
    <property type="molecule type" value="Genomic_DNA"/>
</dbReference>